<dbReference type="OMA" id="PLTQCCI"/>
<dbReference type="PANTHER" id="PTHR12450:SF12">
    <property type="entry name" value="PSEUDOKINASE FAM20A"/>
    <property type="match status" value="1"/>
</dbReference>
<dbReference type="GO" id="GO:0043539">
    <property type="term" value="F:protein serine/threonine kinase activator activity"/>
    <property type="evidence" value="ECO:0007669"/>
    <property type="project" value="TreeGrafter"/>
</dbReference>
<feature type="binding site" evidence="7">
    <location>
        <begin position="334"/>
        <end position="337"/>
    </location>
    <ligand>
        <name>ATP</name>
        <dbReference type="ChEBI" id="CHEBI:30616"/>
    </ligand>
</feature>
<comment type="similarity">
    <text evidence="2">Belongs to the FAM20 family.</text>
</comment>
<evidence type="ECO:0000256" key="7">
    <source>
        <dbReference type="PIRSR" id="PIRSR624869-2"/>
    </source>
</evidence>
<dbReference type="InterPro" id="IPR009581">
    <property type="entry name" value="FAM20_C"/>
</dbReference>
<evidence type="ECO:0000313" key="10">
    <source>
        <dbReference type="Ensembl" id="ENSMMOP00000003364.1"/>
    </source>
</evidence>
<dbReference type="GO" id="GO:0070166">
    <property type="term" value="P:enamel mineralization"/>
    <property type="evidence" value="ECO:0007669"/>
    <property type="project" value="TreeGrafter"/>
</dbReference>
<keyword evidence="11" id="KW-1185">Reference proteome</keyword>
<keyword evidence="4" id="KW-1015">Disulfide bond</keyword>
<name>A0A3Q3W4H6_MOLML</name>
<dbReference type="GO" id="GO:0046872">
    <property type="term" value="F:metal ion binding"/>
    <property type="evidence" value="ECO:0007669"/>
    <property type="project" value="UniProtKB-KW"/>
</dbReference>
<evidence type="ECO:0000259" key="9">
    <source>
        <dbReference type="Pfam" id="PF06702"/>
    </source>
</evidence>
<evidence type="ECO:0000256" key="1">
    <source>
        <dbReference type="ARBA" id="ARBA00004555"/>
    </source>
</evidence>
<dbReference type="STRING" id="94237.ENSMMOP00000003364"/>
<dbReference type="Pfam" id="PF06702">
    <property type="entry name" value="Fam20C"/>
    <property type="match status" value="1"/>
</dbReference>
<dbReference type="Ensembl" id="ENSMMOT00000003416.1">
    <property type="protein sequence ID" value="ENSMMOP00000003364.1"/>
    <property type="gene ID" value="ENSMMOG00000002698.1"/>
</dbReference>
<evidence type="ECO:0000256" key="2">
    <source>
        <dbReference type="ARBA" id="ARBA00006557"/>
    </source>
</evidence>
<dbReference type="GO" id="GO:0005794">
    <property type="term" value="C:Golgi apparatus"/>
    <property type="evidence" value="ECO:0007669"/>
    <property type="project" value="UniProtKB-SubCell"/>
</dbReference>
<reference evidence="10" key="2">
    <citation type="submission" date="2025-09" db="UniProtKB">
        <authorList>
            <consortium name="Ensembl"/>
        </authorList>
    </citation>
    <scope>IDENTIFICATION</scope>
</reference>
<accession>A0A3Q3W4H6</accession>
<feature type="domain" description="FAM20 C-terminal" evidence="9">
    <location>
        <begin position="298"/>
        <end position="515"/>
    </location>
</feature>
<evidence type="ECO:0000313" key="11">
    <source>
        <dbReference type="Proteomes" id="UP000261620"/>
    </source>
</evidence>
<evidence type="ECO:0000256" key="6">
    <source>
        <dbReference type="PIRSR" id="PIRSR624869-1"/>
    </source>
</evidence>
<keyword evidence="7" id="KW-0067">ATP-binding</keyword>
<reference evidence="10" key="1">
    <citation type="submission" date="2025-08" db="UniProtKB">
        <authorList>
            <consortium name="Ensembl"/>
        </authorList>
    </citation>
    <scope>IDENTIFICATION</scope>
</reference>
<evidence type="ECO:0000256" key="4">
    <source>
        <dbReference type="ARBA" id="ARBA00023157"/>
    </source>
</evidence>
<dbReference type="GO" id="GO:0005524">
    <property type="term" value="F:ATP binding"/>
    <property type="evidence" value="ECO:0007669"/>
    <property type="project" value="UniProtKB-KW"/>
</dbReference>
<evidence type="ECO:0000256" key="5">
    <source>
        <dbReference type="ARBA" id="ARBA00023180"/>
    </source>
</evidence>
<keyword evidence="8" id="KW-0464">Manganese</keyword>
<organism evidence="10 11">
    <name type="scientific">Mola mola</name>
    <name type="common">Ocean sunfish</name>
    <name type="synonym">Tetraodon mola</name>
    <dbReference type="NCBI Taxonomy" id="94237"/>
    <lineage>
        <taxon>Eukaryota</taxon>
        <taxon>Metazoa</taxon>
        <taxon>Chordata</taxon>
        <taxon>Craniata</taxon>
        <taxon>Vertebrata</taxon>
        <taxon>Euteleostomi</taxon>
        <taxon>Actinopterygii</taxon>
        <taxon>Neopterygii</taxon>
        <taxon>Teleostei</taxon>
        <taxon>Neoteleostei</taxon>
        <taxon>Acanthomorphata</taxon>
        <taxon>Eupercaria</taxon>
        <taxon>Tetraodontiformes</taxon>
        <taxon>Molidae</taxon>
        <taxon>Mola</taxon>
    </lineage>
</organism>
<sequence length="536" mass="61824">MMMRRDRLFLVATLTAIFSADLYFILLPKLESVRHGPGRWCSCRPDNFTIPRLGGLTTPQLSNRTSLQPVDNIMTEPVTEGSKLEKLFAHPLYNIQTPGLTPEERLLEAKQLMEYYKRKASRWERHMKLYSEAAAASNITVSKHKVTFDSDANWLKFHLGINRYALYSRDDPAIGKLLRDMQNMTVIGADYTQDEKALKGACDCTQVVKPSGHHLKLALKMQNYAKAMFKPMRQQRDEETPEDVFYFVDFQRHNAEVAAFHLDRILDFCRVPPVAGRLVNVTGEVLHVTYNDDLRAVFFVSPANNTCFFAKCLYVCKTEYAVCGSPHLLEGSMAAYLPSLSIAPRISIPNPWIRSYTFTRKEEWEVNPFFCDNVKQLYPYNSGNRLLNIIDMSIFDFLTSNMDRHHYEIFTKFGDEGFLLHLDNARGFGKHSKDEMSILAPLSQCCMIKRSTLLRLQLLARPEYRLSDVMRESLQRDLLQPILTEPHLLALDRRLQKVMRVVQRCVRRLGEDKVVTKDFARYTAKPQAATKTIKVR</sequence>
<feature type="binding site" evidence="7">
    <location>
        <position position="230"/>
    </location>
    <ligand>
        <name>ATP</name>
        <dbReference type="ChEBI" id="CHEBI:30616"/>
    </ligand>
</feature>
<proteinExistence type="inferred from homology"/>
<comment type="cofactor">
    <cofactor evidence="8">
        <name>Mn(2+)</name>
        <dbReference type="ChEBI" id="CHEBI:29035"/>
    </cofactor>
</comment>
<feature type="binding site" evidence="7">
    <location>
        <position position="408"/>
    </location>
    <ligand>
        <name>ATP</name>
        <dbReference type="ChEBI" id="CHEBI:30616"/>
    </ligand>
</feature>
<dbReference type="AlphaFoldDB" id="A0A3Q3W4H6"/>
<evidence type="ECO:0000256" key="8">
    <source>
        <dbReference type="PIRSR" id="PIRSR624869-3"/>
    </source>
</evidence>
<dbReference type="Proteomes" id="UP000261620">
    <property type="component" value="Unplaced"/>
</dbReference>
<feature type="binding site" evidence="7">
    <location>
        <position position="423"/>
    </location>
    <ligand>
        <name>ATP</name>
        <dbReference type="ChEBI" id="CHEBI:30616"/>
    </ligand>
</feature>
<feature type="active site" evidence="6">
    <location>
        <position position="403"/>
    </location>
</feature>
<protein>
    <recommendedName>
        <fullName evidence="9">FAM20 C-terminal domain-containing protein</fullName>
    </recommendedName>
</protein>
<evidence type="ECO:0000256" key="3">
    <source>
        <dbReference type="ARBA" id="ARBA00023034"/>
    </source>
</evidence>
<dbReference type="InterPro" id="IPR024869">
    <property type="entry name" value="FAM20"/>
</dbReference>
<keyword evidence="3" id="KW-0333">Golgi apparatus</keyword>
<keyword evidence="5" id="KW-0325">Glycoprotein</keyword>
<keyword evidence="7" id="KW-0547">Nucleotide-binding</keyword>
<dbReference type="PANTHER" id="PTHR12450">
    <property type="entry name" value="DENTIN MATRIX PROTEIN 4 PROTEIN FAM20"/>
    <property type="match status" value="1"/>
</dbReference>
<keyword evidence="8" id="KW-0479">Metal-binding</keyword>
<comment type="subcellular location">
    <subcellularLocation>
        <location evidence="1">Golgi apparatus</location>
    </subcellularLocation>
</comment>
<feature type="binding site" evidence="8">
    <location>
        <position position="423"/>
    </location>
    <ligand>
        <name>Mn(2+)</name>
        <dbReference type="ChEBI" id="CHEBI:29035"/>
    </ligand>
</feature>